<protein>
    <submittedName>
        <fullName evidence="2">Uncharacterized protein</fullName>
    </submittedName>
</protein>
<evidence type="ECO:0000313" key="2">
    <source>
        <dbReference type="EMBL" id="GGQ82079.1"/>
    </source>
</evidence>
<sequence>MTPSPLPRQPGEEPPSRRGRRPEAIEDHVGATHRAWLEPVRSRFFASGLTLDDLVKLSGYSKARISELLRGKGYYPGWEITYSVVRALDIPVWPLRRLWTAAARDANKDDTWIHKRIHAVQVLEPEQPPVAHRGFKEAMRHPYTAYARTLLQTDRRAQWVVAQAFDILWLGWDEAVSNSNMPRHAWRMLRSRVMLRAEHHPDGHPDLRPAAFFTVAQNRIDDLDARFAQIDRQADFFDAVARLPQDQMDVLVLRYLCNIHPDAIPNIIGLTPAMTHTLDHHARGALEGTYLRRDAPGGITPR</sequence>
<comment type="caution">
    <text evidence="2">The sequence shown here is derived from an EMBL/GenBank/DDBJ whole genome shotgun (WGS) entry which is preliminary data.</text>
</comment>
<evidence type="ECO:0000313" key="3">
    <source>
        <dbReference type="Proteomes" id="UP000620156"/>
    </source>
</evidence>
<dbReference type="EMBL" id="BMQK01000019">
    <property type="protein sequence ID" value="GGQ82079.1"/>
    <property type="molecule type" value="Genomic_DNA"/>
</dbReference>
<dbReference type="CDD" id="cd00093">
    <property type="entry name" value="HTH_XRE"/>
    <property type="match status" value="1"/>
</dbReference>
<keyword evidence="3" id="KW-1185">Reference proteome</keyword>
<feature type="region of interest" description="Disordered" evidence="1">
    <location>
        <begin position="1"/>
        <end position="23"/>
    </location>
</feature>
<organism evidence="2 3">
    <name type="scientific">Streptomyces ruber</name>
    <dbReference type="NCBI Taxonomy" id="83378"/>
    <lineage>
        <taxon>Bacteria</taxon>
        <taxon>Bacillati</taxon>
        <taxon>Actinomycetota</taxon>
        <taxon>Actinomycetes</taxon>
        <taxon>Kitasatosporales</taxon>
        <taxon>Streptomycetaceae</taxon>
        <taxon>Streptomyces</taxon>
    </lineage>
</organism>
<dbReference type="GO" id="GO:0003677">
    <property type="term" value="F:DNA binding"/>
    <property type="evidence" value="ECO:0007669"/>
    <property type="project" value="InterPro"/>
</dbReference>
<dbReference type="InterPro" id="IPR010982">
    <property type="entry name" value="Lambda_DNA-bd_dom_sf"/>
</dbReference>
<evidence type="ECO:0000256" key="1">
    <source>
        <dbReference type="SAM" id="MobiDB-lite"/>
    </source>
</evidence>
<reference evidence="2" key="1">
    <citation type="journal article" date="2014" name="Int. J. Syst. Evol. Microbiol.">
        <title>Complete genome sequence of Corynebacterium casei LMG S-19264T (=DSM 44701T), isolated from a smear-ripened cheese.</title>
        <authorList>
            <consortium name="US DOE Joint Genome Institute (JGI-PGF)"/>
            <person name="Walter F."/>
            <person name="Albersmeier A."/>
            <person name="Kalinowski J."/>
            <person name="Ruckert C."/>
        </authorList>
    </citation>
    <scope>NUCLEOTIDE SEQUENCE</scope>
    <source>
        <strain evidence="2">JCM 3131</strain>
    </source>
</reference>
<name>A0A918BPW2_9ACTN</name>
<dbReference type="RefSeq" id="WP_189220002.1">
    <property type="nucleotide sequence ID" value="NZ_BMQK01000019.1"/>
</dbReference>
<dbReference type="AlphaFoldDB" id="A0A918BPW2"/>
<dbReference type="InterPro" id="IPR001387">
    <property type="entry name" value="Cro/C1-type_HTH"/>
</dbReference>
<reference evidence="2" key="2">
    <citation type="submission" date="2020-09" db="EMBL/GenBank/DDBJ databases">
        <authorList>
            <person name="Sun Q."/>
            <person name="Ohkuma M."/>
        </authorList>
    </citation>
    <scope>NUCLEOTIDE SEQUENCE</scope>
    <source>
        <strain evidence="2">JCM 3131</strain>
    </source>
</reference>
<gene>
    <name evidence="2" type="ORF">GCM10010145_59630</name>
</gene>
<feature type="compositionally biased region" description="Basic and acidic residues" evidence="1">
    <location>
        <begin position="10"/>
        <end position="23"/>
    </location>
</feature>
<dbReference type="Proteomes" id="UP000620156">
    <property type="component" value="Unassembled WGS sequence"/>
</dbReference>
<accession>A0A918BPW2</accession>
<proteinExistence type="predicted"/>
<dbReference type="SUPFAM" id="SSF47413">
    <property type="entry name" value="lambda repressor-like DNA-binding domains"/>
    <property type="match status" value="1"/>
</dbReference>